<dbReference type="AlphaFoldDB" id="A0A6S6T7T8"/>
<feature type="chain" id="PRO_5027946964" evidence="1">
    <location>
        <begin position="20"/>
        <end position="480"/>
    </location>
</feature>
<evidence type="ECO:0000313" key="2">
    <source>
        <dbReference type="EMBL" id="CAA6812505.1"/>
    </source>
</evidence>
<feature type="signal peptide" evidence="1">
    <location>
        <begin position="1"/>
        <end position="19"/>
    </location>
</feature>
<protein>
    <submittedName>
        <fullName evidence="2">Uncharacterized protein</fullName>
    </submittedName>
</protein>
<dbReference type="EMBL" id="CACVAX010000038">
    <property type="protein sequence ID" value="CAA6812505.1"/>
    <property type="molecule type" value="Genomic_DNA"/>
</dbReference>
<proteinExistence type="predicted"/>
<reference evidence="2" key="1">
    <citation type="submission" date="2020-01" db="EMBL/GenBank/DDBJ databases">
        <authorList>
            <person name="Meier V. D."/>
            <person name="Meier V D."/>
        </authorList>
    </citation>
    <scope>NUCLEOTIDE SEQUENCE</scope>
    <source>
        <strain evidence="2">HLG_WM_MAG_04</strain>
    </source>
</reference>
<name>A0A6S6T7T8_9BACT</name>
<keyword evidence="1" id="KW-0732">Signal</keyword>
<sequence length="480" mass="55007">MKILFYVLFLLLSTNGLFAVNHKNNTVSNKLLMPNLENEKNTSIKVTEDVENKELKDDSNSSTNVLKDITKLAQDFILPTVLKIGKFFSKTEYLSHQIEVLRDGYDENKSSTKEEKIVLSAKLEDNQSIEELPNNKLTVLNDVTSMDFNMSQMESTGNPVFKKSSPQFREEETYIEEELAVDFFEDYEMSQEEFYSPYVGFPNSITGELESSNTASNSKVDDICQGRACYLLSNSLEEEPLVDNNISISETIESVNINENGTITIRGHANFSDLINIEFKGYEIINFLVENEDGSFEITSEYEHEDLDFTYFVEDTQGNRTQSTKVVFEGWYMKEEVLDIKRFKLLTEPLQLAKGLSSISVHQKELEDQIIVEFENAKENQFIEVKHQAFGEDREDCKDVNYVAYMKLLKHNKVLTGFKLEGENCGNQQDPTIMFNEVSSKSIHAELLATTQEEKEQYGKSNVVIVIDYELNNEFMIIGN</sequence>
<evidence type="ECO:0000256" key="1">
    <source>
        <dbReference type="SAM" id="SignalP"/>
    </source>
</evidence>
<organism evidence="2">
    <name type="scientific">uncultured Sulfurovum sp</name>
    <dbReference type="NCBI Taxonomy" id="269237"/>
    <lineage>
        <taxon>Bacteria</taxon>
        <taxon>Pseudomonadati</taxon>
        <taxon>Campylobacterota</taxon>
        <taxon>Epsilonproteobacteria</taxon>
        <taxon>Campylobacterales</taxon>
        <taxon>Sulfurovaceae</taxon>
        <taxon>Sulfurovum</taxon>
        <taxon>environmental samples</taxon>
    </lineage>
</organism>
<gene>
    <name evidence="2" type="ORF">HELGO_WM5859</name>
</gene>
<accession>A0A6S6T7T8</accession>